<accession>A0A2W1I295</accession>
<dbReference type="AlphaFoldDB" id="A0A2W1I295"/>
<evidence type="ECO:0000259" key="1">
    <source>
        <dbReference type="Pfam" id="PF06985"/>
    </source>
</evidence>
<keyword evidence="5" id="KW-1185">Reference proteome</keyword>
<reference evidence="3" key="2">
    <citation type="submission" date="2021-05" db="EMBL/GenBank/DDBJ databases">
        <authorList>
            <person name="Moolhuijzen P.M."/>
            <person name="Moffat C.S."/>
        </authorList>
    </citation>
    <scope>NUCLEOTIDE SEQUENCE</scope>
    <source>
        <strain evidence="3">86-124</strain>
    </source>
</reference>
<name>A0A2W1I295_9PLEO</name>
<dbReference type="PANTHER" id="PTHR10622">
    <property type="entry name" value="HET DOMAIN-CONTAINING PROTEIN"/>
    <property type="match status" value="1"/>
</dbReference>
<sequence>MWLICTSTLKLRLFITNIPDYVMLSHTWGDGEVTFDDIDKPHAKGMAGYSKIVECCAKALSTGFEWAWIYTCCIDNRSSAELSEAINSMHKWYWDAAICYAYMSDCTPETLNAELFRLGIVARTEAMYEANASRRREFQASRWFKRGWTLQELLAPEVIKFYDADWIQIGTKSSLLEPIFTATEIEEQHISDRDTIQHASISTKFSWASSRTTTRVEDVAYCLLGLVNVNMPMLYGEGERAFYRLQLEVIKHSNDHTIFAWESSNEAWLPTSMFASSPTQFASASQLLRTPPQVQGQLEPYELTNHGLWMTLPCIPVGDNRIVTVLDCANTSSDHVGVWLRLMKVGRYERLPNLRVFISKAELIDASQKTIYIQADKQISLKRRNKGPD</sequence>
<dbReference type="EMBL" id="NQIK02000005">
    <property type="protein sequence ID" value="KAF7570733.1"/>
    <property type="molecule type" value="Genomic_DNA"/>
</dbReference>
<dbReference type="OrthoDB" id="20872at2759"/>
<feature type="domain" description="Heterokaryon incompatibility" evidence="1">
    <location>
        <begin position="21"/>
        <end position="152"/>
    </location>
</feature>
<reference evidence="3" key="3">
    <citation type="journal article" date="2022" name="bioRxiv">
        <title>A global pangenome for the wheat fungal pathogen Pyrenophora tritici-repentis and prediction of effector protein structural homology.</title>
        <authorList>
            <person name="Moolhuijzen P."/>
            <person name="See P.T."/>
            <person name="Shi G."/>
            <person name="Powell H.R."/>
            <person name="Cockram J."/>
            <person name="Jorgensen L.N."/>
            <person name="Benslimane H."/>
            <person name="Strelkov S.E."/>
            <person name="Turner J."/>
            <person name="Liu Z."/>
            <person name="Moffat C.S."/>
        </authorList>
    </citation>
    <scope>NUCLEOTIDE SEQUENCE</scope>
    <source>
        <strain evidence="3">86-124</strain>
    </source>
</reference>
<proteinExistence type="predicted"/>
<gene>
    <name evidence="3" type="ORF">Ptr86124_006995</name>
    <name evidence="2" type="ORF">PtrM4_107350</name>
</gene>
<evidence type="ECO:0000313" key="2">
    <source>
        <dbReference type="EMBL" id="KAF7570733.1"/>
    </source>
</evidence>
<reference evidence="2 4" key="1">
    <citation type="journal article" date="2018" name="BMC Genomics">
        <title>Comparative genomics of the wheat fungal pathogen Pyrenophora tritici-repentis reveals chromosomal variations and genome plasticity.</title>
        <authorList>
            <person name="Moolhuijzen P."/>
            <person name="See P.T."/>
            <person name="Hane J.K."/>
            <person name="Shi G."/>
            <person name="Liu Z."/>
            <person name="Oliver R.P."/>
            <person name="Moffat C.S."/>
        </authorList>
    </citation>
    <scope>NUCLEOTIDE SEQUENCE [LARGE SCALE GENOMIC DNA]</scope>
    <source>
        <strain evidence="2">M4</strain>
    </source>
</reference>
<evidence type="ECO:0000313" key="3">
    <source>
        <dbReference type="EMBL" id="KAI1514365.1"/>
    </source>
</evidence>
<comment type="caution">
    <text evidence="2">The sequence shown here is derived from an EMBL/GenBank/DDBJ whole genome shotgun (WGS) entry which is preliminary data.</text>
</comment>
<dbReference type="PANTHER" id="PTHR10622:SF10">
    <property type="entry name" value="HET DOMAIN-CONTAINING PROTEIN"/>
    <property type="match status" value="1"/>
</dbReference>
<organism evidence="2 4">
    <name type="scientific">Pyrenophora tritici-repentis</name>
    <dbReference type="NCBI Taxonomy" id="45151"/>
    <lineage>
        <taxon>Eukaryota</taxon>
        <taxon>Fungi</taxon>
        <taxon>Dikarya</taxon>
        <taxon>Ascomycota</taxon>
        <taxon>Pezizomycotina</taxon>
        <taxon>Dothideomycetes</taxon>
        <taxon>Pleosporomycetidae</taxon>
        <taxon>Pleosporales</taxon>
        <taxon>Pleosporineae</taxon>
        <taxon>Pleosporaceae</taxon>
        <taxon>Pyrenophora</taxon>
    </lineage>
</organism>
<evidence type="ECO:0000313" key="4">
    <source>
        <dbReference type="Proteomes" id="UP000245464"/>
    </source>
</evidence>
<protein>
    <submittedName>
        <fullName evidence="2 3">HET domain-containing protein</fullName>
    </submittedName>
</protein>
<evidence type="ECO:0000313" key="5">
    <source>
        <dbReference type="Proteomes" id="UP000249757"/>
    </source>
</evidence>
<dbReference type="Pfam" id="PF06985">
    <property type="entry name" value="HET"/>
    <property type="match status" value="1"/>
</dbReference>
<dbReference type="Proteomes" id="UP000245464">
    <property type="component" value="Chromosome 5"/>
</dbReference>
<reference evidence="5" key="4">
    <citation type="journal article" date="2022" name="Microb. Genom.">
        <title>A global pangenome for the wheat fungal pathogen Pyrenophora tritici-repentis and prediction of effector protein structural homology.</title>
        <authorList>
            <person name="Moolhuijzen P.M."/>
            <person name="See P.T."/>
            <person name="Shi G."/>
            <person name="Powell H.R."/>
            <person name="Cockram J."/>
            <person name="Jorgensen L.N."/>
            <person name="Benslimane H."/>
            <person name="Strelkov S.E."/>
            <person name="Turner J."/>
            <person name="Liu Z."/>
            <person name="Moffat C.S."/>
        </authorList>
    </citation>
    <scope>NUCLEOTIDE SEQUENCE [LARGE SCALE GENOMIC DNA]</scope>
</reference>
<dbReference type="Proteomes" id="UP000249757">
    <property type="component" value="Unassembled WGS sequence"/>
</dbReference>
<dbReference type="EMBL" id="NRDI02000008">
    <property type="protein sequence ID" value="KAI1514365.1"/>
    <property type="molecule type" value="Genomic_DNA"/>
</dbReference>
<dbReference type="InterPro" id="IPR010730">
    <property type="entry name" value="HET"/>
</dbReference>